<feature type="region of interest" description="Disordered" evidence="1">
    <location>
        <begin position="283"/>
        <end position="316"/>
    </location>
</feature>
<dbReference type="Proteomes" id="UP000663918">
    <property type="component" value="Chromosome"/>
</dbReference>
<feature type="chain" id="PRO_5036893493" evidence="2">
    <location>
        <begin position="21"/>
        <end position="316"/>
    </location>
</feature>
<keyword evidence="2" id="KW-0732">Signal</keyword>
<dbReference type="RefSeq" id="WP_207931815.1">
    <property type="nucleotide sequence ID" value="NZ_CP062222.1"/>
</dbReference>
<gene>
    <name evidence="3" type="ORF">IFJ75_06600</name>
</gene>
<dbReference type="AlphaFoldDB" id="A0A975C3Q7"/>
<keyword evidence="4" id="KW-1185">Reference proteome</keyword>
<feature type="signal peptide" evidence="2">
    <location>
        <begin position="1"/>
        <end position="20"/>
    </location>
</feature>
<evidence type="ECO:0000313" key="3">
    <source>
        <dbReference type="EMBL" id="QTC92534.1"/>
    </source>
</evidence>
<evidence type="ECO:0000256" key="1">
    <source>
        <dbReference type="SAM" id="MobiDB-lite"/>
    </source>
</evidence>
<protein>
    <submittedName>
        <fullName evidence="3">Uncharacterized protein</fullName>
    </submittedName>
</protein>
<evidence type="ECO:0000256" key="2">
    <source>
        <dbReference type="SAM" id="SignalP"/>
    </source>
</evidence>
<dbReference type="KEGG" id="bgoe:IFJ75_06600"/>
<evidence type="ECO:0000313" key="4">
    <source>
        <dbReference type="Proteomes" id="UP000663918"/>
    </source>
</evidence>
<reference evidence="3" key="1">
    <citation type="submission" date="2020-09" db="EMBL/GenBank/DDBJ databases">
        <title>Brevundimonas sp. LVF2 isolated from a puddle in Goettingen, Germany.</title>
        <authorList>
            <person name="Friedrich I."/>
            <person name="Klassen A."/>
            <person name="Hannes N."/>
            <person name="Schneider D."/>
            <person name="Hertel R."/>
            <person name="Daniel R."/>
        </authorList>
    </citation>
    <scope>NUCLEOTIDE SEQUENCE</scope>
    <source>
        <strain evidence="3">LVF2</strain>
    </source>
</reference>
<dbReference type="EMBL" id="CP062222">
    <property type="protein sequence ID" value="QTC92534.1"/>
    <property type="molecule type" value="Genomic_DNA"/>
</dbReference>
<accession>A0A975C3Q7</accession>
<name>A0A975C3Q7_9CAUL</name>
<feature type="compositionally biased region" description="Pro residues" evidence="1">
    <location>
        <begin position="301"/>
        <end position="316"/>
    </location>
</feature>
<organism evidence="3 4">
    <name type="scientific">Brevundimonas goettingensis</name>
    <dbReference type="NCBI Taxonomy" id="2774190"/>
    <lineage>
        <taxon>Bacteria</taxon>
        <taxon>Pseudomonadati</taxon>
        <taxon>Pseudomonadota</taxon>
        <taxon>Alphaproteobacteria</taxon>
        <taxon>Caulobacterales</taxon>
        <taxon>Caulobacteraceae</taxon>
        <taxon>Brevundimonas</taxon>
    </lineage>
</organism>
<proteinExistence type="predicted"/>
<sequence>MPLIAALLSATALMGQTAPAQTAPQTAPQDPAATAVQDVEVTAQRQTAYEAARSFVDEIVETPPGRGLARWDGRVCVGVVNLRGAVAQALVDQVSRRMLDIGMDIGEPGCKPNIMIIATVDGAATARALVQARPRNFNPGFSGTRQTIADLERFQANDNPIRAWRLTVPVDADTGAPTVRLPGEDFKYRAIRQPSRLRTMDRNVFARTFVIVDVAQTGGYDVGALGDYIAMVSLAQIDGDAEVSGYDTILNLFTDPSGARQMTDWDLGYLRSLYAAELNELHTSQQEGNVAERMTHQPRSEPAPQPEPAPRPAPQS</sequence>